<keyword evidence="3 10" id="KW-0378">Hydrolase</keyword>
<reference evidence="12 13" key="1">
    <citation type="submission" date="2024-09" db="EMBL/GenBank/DDBJ databases">
        <authorList>
            <person name="Sun Q."/>
            <person name="Mori K."/>
        </authorList>
    </citation>
    <scope>NUCLEOTIDE SEQUENCE [LARGE SCALE GENOMIC DNA]</scope>
    <source>
        <strain evidence="12 13">CCM 7759</strain>
    </source>
</reference>
<dbReference type="InterPro" id="IPR000212">
    <property type="entry name" value="DNA_helicase_UvrD/REP"/>
</dbReference>
<dbReference type="EMBL" id="JBHLWN010000020">
    <property type="protein sequence ID" value="MFC0211577.1"/>
    <property type="molecule type" value="Genomic_DNA"/>
</dbReference>
<evidence type="ECO:0000313" key="12">
    <source>
        <dbReference type="EMBL" id="MFC0211577.1"/>
    </source>
</evidence>
<dbReference type="Gene3D" id="1.10.10.160">
    <property type="match status" value="1"/>
</dbReference>
<evidence type="ECO:0000256" key="3">
    <source>
        <dbReference type="ARBA" id="ARBA00022801"/>
    </source>
</evidence>
<evidence type="ECO:0000256" key="8">
    <source>
        <dbReference type="ARBA" id="ARBA00034808"/>
    </source>
</evidence>
<proteinExistence type="inferred from homology"/>
<dbReference type="Proteomes" id="UP001589776">
    <property type="component" value="Unassembled WGS sequence"/>
</dbReference>
<evidence type="ECO:0000256" key="6">
    <source>
        <dbReference type="ARBA" id="ARBA00023235"/>
    </source>
</evidence>
<organism evidence="12 13">
    <name type="scientific">Paenibacillus chartarius</name>
    <dbReference type="NCBI Taxonomy" id="747481"/>
    <lineage>
        <taxon>Bacteria</taxon>
        <taxon>Bacillati</taxon>
        <taxon>Bacillota</taxon>
        <taxon>Bacilli</taxon>
        <taxon>Bacillales</taxon>
        <taxon>Paenibacillaceae</taxon>
        <taxon>Paenibacillus</taxon>
    </lineage>
</organism>
<sequence>MGLQLINSDSLIDIEKHFKITAGPGAGKTKFLISHIKNVLHNSNRLGRNRKIACITYTNVGVETIVQRLGDELDHVEVSTIHSFLFMHIVKPYLYLISDKHGINHLKIDAPYEHIISNGYFRKTDLGMKNIKEQDMKKVFWFIEGTSCKLHIRGRKSDFHKSLLKYKKMFWEKGIIHYEDVLAFAWEILNSSKEILRIIRSKFPYFFIDEFQDTNPVQTEIIKLIAEKETIVGVIGDKAQSIYEFQGADVKQFDNFFLPGMASYKMEDNHRSTENIIKLLNVIRKDIIQRSPDNKVGSTPCIIVGEPLQALKHVQDVVGEEEVVTLSYSNLMANSVRNKKDYKDGQKWMLIDEAFVDSNADRRKVIISIIKAIEYARLNHFKDAIRELSRHLRNKDDYNGQKSAIDFIRMMLNDYSTYSDEPLWKLYCRVKETGYFDIPKIMESKGEKAPSLIEDYYKSTIYSGIALSVKITEDSSLHRTIHKAKGSEFNNVMVIVKGKDGYKYNEERDLGFLLDPDINGNEDHRVNYVACSRAKKNLFICVPEISKVSQNALMGRCIVINLHDLRSQT</sequence>
<keyword evidence="2 10" id="KW-0547">Nucleotide-binding</keyword>
<evidence type="ECO:0000256" key="7">
    <source>
        <dbReference type="ARBA" id="ARBA00034617"/>
    </source>
</evidence>
<evidence type="ECO:0000259" key="11">
    <source>
        <dbReference type="PROSITE" id="PS51198"/>
    </source>
</evidence>
<dbReference type="RefSeq" id="WP_127607684.1">
    <property type="nucleotide sequence ID" value="NZ_JBHLWN010000020.1"/>
</dbReference>
<evidence type="ECO:0000256" key="4">
    <source>
        <dbReference type="ARBA" id="ARBA00022806"/>
    </source>
</evidence>
<evidence type="ECO:0000256" key="5">
    <source>
        <dbReference type="ARBA" id="ARBA00022840"/>
    </source>
</evidence>
<dbReference type="Pfam" id="PF00580">
    <property type="entry name" value="UvrD-helicase"/>
    <property type="match status" value="1"/>
</dbReference>
<keyword evidence="4 10" id="KW-0347">Helicase</keyword>
<accession>A0ABV6DG51</accession>
<name>A0ABV6DG51_9BACL</name>
<comment type="catalytic activity">
    <reaction evidence="7">
        <text>Couples ATP hydrolysis with the unwinding of duplex DNA by translocating in the 3'-5' direction.</text>
        <dbReference type="EC" id="5.6.2.4"/>
    </reaction>
</comment>
<comment type="caution">
    <text evidence="12">The sequence shown here is derived from an EMBL/GenBank/DDBJ whole genome shotgun (WGS) entry which is preliminary data.</text>
</comment>
<comment type="catalytic activity">
    <reaction evidence="9">
        <text>ATP + H2O = ADP + phosphate + H(+)</text>
        <dbReference type="Rhea" id="RHEA:13065"/>
        <dbReference type="ChEBI" id="CHEBI:15377"/>
        <dbReference type="ChEBI" id="CHEBI:15378"/>
        <dbReference type="ChEBI" id="CHEBI:30616"/>
        <dbReference type="ChEBI" id="CHEBI:43474"/>
        <dbReference type="ChEBI" id="CHEBI:456216"/>
        <dbReference type="EC" id="5.6.2.4"/>
    </reaction>
</comment>
<dbReference type="Pfam" id="PF13361">
    <property type="entry name" value="UvrD_C"/>
    <property type="match status" value="1"/>
</dbReference>
<comment type="similarity">
    <text evidence="1">Belongs to the helicase family. UvrD subfamily.</text>
</comment>
<dbReference type="EC" id="5.6.2.4" evidence="8"/>
<keyword evidence="13" id="KW-1185">Reference proteome</keyword>
<dbReference type="PANTHER" id="PTHR11070">
    <property type="entry name" value="UVRD / RECB / PCRA DNA HELICASE FAMILY MEMBER"/>
    <property type="match status" value="1"/>
</dbReference>
<evidence type="ECO:0000256" key="2">
    <source>
        <dbReference type="ARBA" id="ARBA00022741"/>
    </source>
</evidence>
<keyword evidence="5 10" id="KW-0067">ATP-binding</keyword>
<gene>
    <name evidence="12" type="ORF">ACFFK0_03775</name>
</gene>
<dbReference type="SUPFAM" id="SSF52540">
    <property type="entry name" value="P-loop containing nucleoside triphosphate hydrolases"/>
    <property type="match status" value="1"/>
</dbReference>
<dbReference type="InterPro" id="IPR013986">
    <property type="entry name" value="DExx_box_DNA_helicase_dom_sf"/>
</dbReference>
<dbReference type="PANTHER" id="PTHR11070:SF3">
    <property type="entry name" value="DNA 3'-5' HELICASE"/>
    <property type="match status" value="1"/>
</dbReference>
<dbReference type="InterPro" id="IPR014017">
    <property type="entry name" value="DNA_helicase_UvrD-like_C"/>
</dbReference>
<keyword evidence="6" id="KW-0413">Isomerase</keyword>
<feature type="binding site" evidence="10">
    <location>
        <begin position="22"/>
        <end position="29"/>
    </location>
    <ligand>
        <name>ATP</name>
        <dbReference type="ChEBI" id="CHEBI:30616"/>
    </ligand>
</feature>
<dbReference type="Gene3D" id="3.40.50.300">
    <property type="entry name" value="P-loop containing nucleotide triphosphate hydrolases"/>
    <property type="match status" value="2"/>
</dbReference>
<dbReference type="InterPro" id="IPR027417">
    <property type="entry name" value="P-loop_NTPase"/>
</dbReference>
<evidence type="ECO:0000256" key="1">
    <source>
        <dbReference type="ARBA" id="ARBA00009922"/>
    </source>
</evidence>
<evidence type="ECO:0000256" key="9">
    <source>
        <dbReference type="ARBA" id="ARBA00048988"/>
    </source>
</evidence>
<dbReference type="InterPro" id="IPR014016">
    <property type="entry name" value="UvrD-like_ATP-bd"/>
</dbReference>
<evidence type="ECO:0000313" key="13">
    <source>
        <dbReference type="Proteomes" id="UP001589776"/>
    </source>
</evidence>
<protein>
    <recommendedName>
        <fullName evidence="8">DNA 3'-5' helicase</fullName>
        <ecNumber evidence="8">5.6.2.4</ecNumber>
    </recommendedName>
</protein>
<dbReference type="PROSITE" id="PS51198">
    <property type="entry name" value="UVRD_HELICASE_ATP_BIND"/>
    <property type="match status" value="1"/>
</dbReference>
<feature type="domain" description="UvrD-like helicase ATP-binding" evidence="11">
    <location>
        <begin position="1"/>
        <end position="273"/>
    </location>
</feature>
<evidence type="ECO:0000256" key="10">
    <source>
        <dbReference type="PROSITE-ProRule" id="PRU00560"/>
    </source>
</evidence>